<accession>A0A409V979</accession>
<evidence type="ECO:0000256" key="6">
    <source>
        <dbReference type="ARBA" id="ARBA00023067"/>
    </source>
</evidence>
<comment type="similarity">
    <text evidence="2">Belongs to the CND3 (condensin subunit 3) family.</text>
</comment>
<name>A0A409V979_9AGAR</name>
<dbReference type="GO" id="GO:0051301">
    <property type="term" value="P:cell division"/>
    <property type="evidence" value="ECO:0007669"/>
    <property type="project" value="UniProtKB-KW"/>
</dbReference>
<reference evidence="10 11" key="1">
    <citation type="journal article" date="2018" name="Evol. Lett.">
        <title>Horizontal gene cluster transfer increased hallucinogenic mushroom diversity.</title>
        <authorList>
            <person name="Reynolds H.T."/>
            <person name="Vijayakumar V."/>
            <person name="Gluck-Thaler E."/>
            <person name="Korotkin H.B."/>
            <person name="Matheny P.B."/>
            <person name="Slot J.C."/>
        </authorList>
    </citation>
    <scope>NUCLEOTIDE SEQUENCE [LARGE SCALE GENOMIC DNA]</scope>
    <source>
        <strain evidence="10 11">2629</strain>
    </source>
</reference>
<evidence type="ECO:0000256" key="7">
    <source>
        <dbReference type="ARBA" id="ARBA00023306"/>
    </source>
</evidence>
<dbReference type="InParanoid" id="A0A409V979"/>
<dbReference type="Gene3D" id="1.25.10.10">
    <property type="entry name" value="Leucine-rich Repeat Variant"/>
    <property type="match status" value="1"/>
</dbReference>
<evidence type="ECO:0000256" key="4">
    <source>
        <dbReference type="ARBA" id="ARBA00022618"/>
    </source>
</evidence>
<evidence type="ECO:0000313" key="11">
    <source>
        <dbReference type="Proteomes" id="UP000284842"/>
    </source>
</evidence>
<keyword evidence="5" id="KW-0498">Mitosis</keyword>
<keyword evidence="6" id="KW-0226">DNA condensation</keyword>
<feature type="compositionally biased region" description="Polar residues" evidence="8">
    <location>
        <begin position="459"/>
        <end position="475"/>
    </location>
</feature>
<feature type="compositionally biased region" description="Acidic residues" evidence="8">
    <location>
        <begin position="208"/>
        <end position="224"/>
    </location>
</feature>
<dbReference type="PANTHER" id="PTHR14418">
    <property type="entry name" value="CONDENSIN COMPLEX SUBUNIT 3-RELATED"/>
    <property type="match status" value="1"/>
</dbReference>
<evidence type="ECO:0000313" key="10">
    <source>
        <dbReference type="EMBL" id="PPQ63212.1"/>
    </source>
</evidence>
<dbReference type="FunCoup" id="A0A409V979">
    <property type="interactions" value="244"/>
</dbReference>
<proteinExistence type="inferred from homology"/>
<feature type="region of interest" description="Disordered" evidence="8">
    <location>
        <begin position="110"/>
        <end position="129"/>
    </location>
</feature>
<evidence type="ECO:0000256" key="5">
    <source>
        <dbReference type="ARBA" id="ARBA00022776"/>
    </source>
</evidence>
<dbReference type="GO" id="GO:0000796">
    <property type="term" value="C:condensin complex"/>
    <property type="evidence" value="ECO:0007669"/>
    <property type="project" value="InterPro"/>
</dbReference>
<dbReference type="InterPro" id="IPR027165">
    <property type="entry name" value="CND3"/>
</dbReference>
<dbReference type="SUPFAM" id="SSF48371">
    <property type="entry name" value="ARM repeat"/>
    <property type="match status" value="1"/>
</dbReference>
<feature type="region of interest" description="Disordered" evidence="8">
    <location>
        <begin position="1095"/>
        <end position="1125"/>
    </location>
</feature>
<dbReference type="InterPro" id="IPR011989">
    <property type="entry name" value="ARM-like"/>
</dbReference>
<dbReference type="GO" id="GO:0007076">
    <property type="term" value="P:mitotic chromosome condensation"/>
    <property type="evidence" value="ECO:0007669"/>
    <property type="project" value="InterPro"/>
</dbReference>
<sequence>MVHEEIDEEKKDFFRLQIGKIFDQVQTSLSNHRKNHVALYKLHTELANMKQPINHGCDFKLVGEIFFRNQFSHLFARVFPHKKGVRSADLVIKFVGAYVRFINEKVIEERQEDEDKDEEDEDEDEPETHATRFTARLLSFLREGISSKDKNVRYRVLQAIAEMISHMGGIEPDVFKRLKAELLERTNDKEADIRIQAVISLANLSDADNSEDDSDSDSDDDDDTPSIQDSLVQILARDPSSEVRRVTLMNIPINEHTFPHVLARMRDTSPTVRKALYSVILEERVKPQADPKWQCQVNYLHPRCLTIARREKIIRNGLRDTESAVKRATESLILTWLNLFDEKDDLLPRTHDGSREQNDQNQKIIALLSHFFLSSQDSIAEELLISLFNNPSIFSRIHFDVSYWENMTFEKAFLIRVFTQYCTSKKKEPELEATLPVVTQLAFYIQSTYNKLLEHISGSAQQGPDSADQDTISTSELEDRREASESTLSELLKLACYLDYTDEIGRRKMFQLVREMLRNEALLESSMLRCLDVLAEVSTKKDLVRVVVEEVQELRDNAYGADGNDGEQSQNPDVSIDESQENLSPKAARTSRDQLSQEQQLRVNVVDLKCLSLLRGMLERIKGKLDQNLSLDGVFRDLIIPSIQRKETQSRQKGLECFALYCLIDKELATRSFAYLMKQVADSPVAIKVTIMRALFDVVMKHKRAIFQAPQMTIEVFVAFVLPMLQEQEDASLKVTLCQGVSKLLYSDVIPHDELLIYLIKIFITPATQDNQELYQWLNLFFQLYSWEKQEHQRKIREAFVRIFLDVCQDRQDAPDADQIASSMLVEIFIHWTNPLQLADLSQRGNTESSDKHVDYSIQMDLAYDIIKVLIHPGLKVNISKEDRRVLCQALLRLYVPDTIDSRKIKGLYCLMQHVHQRSLGDAVAKNSFKKFEAMICKKFEKELENCSEDDLRKLDYYQDMFKFLDDIIPMSDDEDDFDESNAAPKKRRSQSTGSLAPDEDLEQKPFVGGERARKRARLSSDAEVSASKRVLPKRAAKTNAKPIQIINLEEYEEDTGSAETLTSAVSRLSVQQSAEVSVNESQLDRDISKLLDPLSSATSNTVDSIMDEDTEDEEEEVSELLVDD</sequence>
<evidence type="ECO:0000256" key="2">
    <source>
        <dbReference type="ARBA" id="ARBA00006533"/>
    </source>
</evidence>
<feature type="compositionally biased region" description="Acidic residues" evidence="8">
    <location>
        <begin position="110"/>
        <end position="126"/>
    </location>
</feature>
<dbReference type="GO" id="GO:0000793">
    <property type="term" value="C:condensed chromosome"/>
    <property type="evidence" value="ECO:0007669"/>
    <property type="project" value="TreeGrafter"/>
</dbReference>
<dbReference type="STRING" id="181874.A0A409V979"/>
<keyword evidence="7" id="KW-0131">Cell cycle</keyword>
<keyword evidence="11" id="KW-1185">Reference proteome</keyword>
<feature type="region of interest" description="Disordered" evidence="8">
    <location>
        <begin position="459"/>
        <end position="483"/>
    </location>
</feature>
<feature type="region of interest" description="Disordered" evidence="8">
    <location>
        <begin position="557"/>
        <end position="595"/>
    </location>
</feature>
<evidence type="ECO:0000259" key="9">
    <source>
        <dbReference type="Pfam" id="PF12719"/>
    </source>
</evidence>
<organism evidence="10 11">
    <name type="scientific">Panaeolus cyanescens</name>
    <dbReference type="NCBI Taxonomy" id="181874"/>
    <lineage>
        <taxon>Eukaryota</taxon>
        <taxon>Fungi</taxon>
        <taxon>Dikarya</taxon>
        <taxon>Basidiomycota</taxon>
        <taxon>Agaricomycotina</taxon>
        <taxon>Agaricomycetes</taxon>
        <taxon>Agaricomycetidae</taxon>
        <taxon>Agaricales</taxon>
        <taxon>Agaricineae</taxon>
        <taxon>Galeropsidaceae</taxon>
        <taxon>Panaeolus</taxon>
    </lineage>
</organism>
<dbReference type="InterPro" id="IPR025977">
    <property type="entry name" value="Cnd3_C"/>
</dbReference>
<keyword evidence="3" id="KW-0158">Chromosome</keyword>
<comment type="subcellular location">
    <subcellularLocation>
        <location evidence="1">Chromosome</location>
    </subcellularLocation>
</comment>
<feature type="compositionally biased region" description="Acidic residues" evidence="8">
    <location>
        <begin position="1106"/>
        <end position="1125"/>
    </location>
</feature>
<dbReference type="EMBL" id="NHTK01006129">
    <property type="protein sequence ID" value="PPQ63212.1"/>
    <property type="molecule type" value="Genomic_DNA"/>
</dbReference>
<evidence type="ECO:0000256" key="1">
    <source>
        <dbReference type="ARBA" id="ARBA00004286"/>
    </source>
</evidence>
<comment type="caution">
    <text evidence="10">The sequence shown here is derived from an EMBL/GenBank/DDBJ whole genome shotgun (WGS) entry which is preliminary data.</text>
</comment>
<dbReference type="Proteomes" id="UP000284842">
    <property type="component" value="Unassembled WGS sequence"/>
</dbReference>
<dbReference type="OrthoDB" id="27187at2759"/>
<dbReference type="InterPro" id="IPR016024">
    <property type="entry name" value="ARM-type_fold"/>
</dbReference>
<feature type="region of interest" description="Disordered" evidence="8">
    <location>
        <begin position="205"/>
        <end position="226"/>
    </location>
</feature>
<feature type="region of interest" description="Disordered" evidence="8">
    <location>
        <begin position="975"/>
        <end position="1022"/>
    </location>
</feature>
<protein>
    <recommendedName>
        <fullName evidence="9">Nuclear condensin complex subunit 3 C-terminal domain-containing protein</fullName>
    </recommendedName>
</protein>
<evidence type="ECO:0000256" key="3">
    <source>
        <dbReference type="ARBA" id="ARBA00022454"/>
    </source>
</evidence>
<dbReference type="AlphaFoldDB" id="A0A409V979"/>
<feature type="domain" description="Nuclear condensin complex subunit 3 C-terminal" evidence="9">
    <location>
        <begin position="609"/>
        <end position="896"/>
    </location>
</feature>
<dbReference type="Pfam" id="PF12719">
    <property type="entry name" value="Cnd3"/>
    <property type="match status" value="1"/>
</dbReference>
<gene>
    <name evidence="10" type="ORF">CVT24_005757</name>
</gene>
<keyword evidence="4" id="KW-0132">Cell division</keyword>
<dbReference type="PANTHER" id="PTHR14418:SF5">
    <property type="entry name" value="CONDENSIN COMPLEX SUBUNIT 3"/>
    <property type="match status" value="1"/>
</dbReference>
<evidence type="ECO:0000256" key="8">
    <source>
        <dbReference type="SAM" id="MobiDB-lite"/>
    </source>
</evidence>